<protein>
    <submittedName>
        <fullName evidence="1">Uncharacterized protein</fullName>
    </submittedName>
</protein>
<dbReference type="AlphaFoldDB" id="A0ABD0NND3"/>
<sequence>TGSRVSGFSLLDILPFGRGPRLATEVDGNAHEKPALVEEVACDVHAKEEQDEDHDEDAHD</sequence>
<keyword evidence="2" id="KW-1185">Reference proteome</keyword>
<organism evidence="1 2">
    <name type="scientific">Cirrhinus mrigala</name>
    <name type="common">Mrigala</name>
    <dbReference type="NCBI Taxonomy" id="683832"/>
    <lineage>
        <taxon>Eukaryota</taxon>
        <taxon>Metazoa</taxon>
        <taxon>Chordata</taxon>
        <taxon>Craniata</taxon>
        <taxon>Vertebrata</taxon>
        <taxon>Euteleostomi</taxon>
        <taxon>Actinopterygii</taxon>
        <taxon>Neopterygii</taxon>
        <taxon>Teleostei</taxon>
        <taxon>Ostariophysi</taxon>
        <taxon>Cypriniformes</taxon>
        <taxon>Cyprinidae</taxon>
        <taxon>Labeoninae</taxon>
        <taxon>Labeonini</taxon>
        <taxon>Cirrhinus</taxon>
    </lineage>
</organism>
<dbReference type="EMBL" id="JAMKFB020000021">
    <property type="protein sequence ID" value="KAL0162706.1"/>
    <property type="molecule type" value="Genomic_DNA"/>
</dbReference>
<dbReference type="Proteomes" id="UP001529510">
    <property type="component" value="Unassembled WGS sequence"/>
</dbReference>
<evidence type="ECO:0000313" key="2">
    <source>
        <dbReference type="Proteomes" id="UP001529510"/>
    </source>
</evidence>
<feature type="non-terminal residue" evidence="1">
    <location>
        <position position="60"/>
    </location>
</feature>
<reference evidence="1 2" key="1">
    <citation type="submission" date="2024-05" db="EMBL/GenBank/DDBJ databases">
        <title>Genome sequencing and assembly of Indian major carp, Cirrhinus mrigala (Hamilton, 1822).</title>
        <authorList>
            <person name="Mohindra V."/>
            <person name="Chowdhury L.M."/>
            <person name="Lal K."/>
            <person name="Jena J.K."/>
        </authorList>
    </citation>
    <scope>NUCLEOTIDE SEQUENCE [LARGE SCALE GENOMIC DNA]</scope>
    <source>
        <strain evidence="1">CM1030</strain>
        <tissue evidence="1">Blood</tissue>
    </source>
</reference>
<name>A0ABD0NND3_CIRMR</name>
<evidence type="ECO:0000313" key="1">
    <source>
        <dbReference type="EMBL" id="KAL0162706.1"/>
    </source>
</evidence>
<feature type="non-terminal residue" evidence="1">
    <location>
        <position position="1"/>
    </location>
</feature>
<proteinExistence type="predicted"/>
<gene>
    <name evidence="1" type="ORF">M9458_042102</name>
</gene>
<accession>A0ABD0NND3</accession>
<comment type="caution">
    <text evidence="1">The sequence shown here is derived from an EMBL/GenBank/DDBJ whole genome shotgun (WGS) entry which is preliminary data.</text>
</comment>